<dbReference type="InterPro" id="IPR020449">
    <property type="entry name" value="Tscrpt_reg_AraC-type_HTH"/>
</dbReference>
<protein>
    <submittedName>
        <fullName evidence="5">Transcriptional regulator, AraC family</fullName>
    </submittedName>
</protein>
<dbReference type="InterPro" id="IPR050204">
    <property type="entry name" value="AraC_XylS_family_regulators"/>
</dbReference>
<evidence type="ECO:0000313" key="6">
    <source>
        <dbReference type="Proteomes" id="UP000243799"/>
    </source>
</evidence>
<reference evidence="6" key="1">
    <citation type="submission" date="2016-10" db="EMBL/GenBank/DDBJ databases">
        <authorList>
            <person name="Varghese N."/>
            <person name="Submissions S."/>
        </authorList>
    </citation>
    <scope>NUCLEOTIDE SEQUENCE [LARGE SCALE GENOMIC DNA]</scope>
    <source>
        <strain evidence="6">CGMCC 4.3568</strain>
    </source>
</reference>
<dbReference type="Proteomes" id="UP000243799">
    <property type="component" value="Unassembled WGS sequence"/>
</dbReference>
<dbReference type="SUPFAM" id="SSF46689">
    <property type="entry name" value="Homeodomain-like"/>
    <property type="match status" value="1"/>
</dbReference>
<dbReference type="SMART" id="SM00342">
    <property type="entry name" value="HTH_ARAC"/>
    <property type="match status" value="1"/>
</dbReference>
<dbReference type="Pfam" id="PF12833">
    <property type="entry name" value="HTH_18"/>
    <property type="match status" value="1"/>
</dbReference>
<dbReference type="EMBL" id="FOKG01000010">
    <property type="protein sequence ID" value="SFB40826.1"/>
    <property type="molecule type" value="Genomic_DNA"/>
</dbReference>
<accession>A0A1I1ATT1</accession>
<name>A0A1I1ATT1_9PSEU</name>
<dbReference type="PANTHER" id="PTHR46796:SF6">
    <property type="entry name" value="ARAC SUBFAMILY"/>
    <property type="match status" value="1"/>
</dbReference>
<keyword evidence="3" id="KW-0804">Transcription</keyword>
<feature type="domain" description="HTH araC/xylS-type" evidence="4">
    <location>
        <begin position="215"/>
        <end position="315"/>
    </location>
</feature>
<dbReference type="GO" id="GO:0043565">
    <property type="term" value="F:sequence-specific DNA binding"/>
    <property type="evidence" value="ECO:0007669"/>
    <property type="project" value="InterPro"/>
</dbReference>
<proteinExistence type="predicted"/>
<dbReference type="Gene3D" id="1.10.10.60">
    <property type="entry name" value="Homeodomain-like"/>
    <property type="match status" value="1"/>
</dbReference>
<dbReference type="GO" id="GO:0003700">
    <property type="term" value="F:DNA-binding transcription factor activity"/>
    <property type="evidence" value="ECO:0007669"/>
    <property type="project" value="InterPro"/>
</dbReference>
<sequence length="315" mass="35293">MGHGVVVVESSTTQSVPPPERADFWSELVNSFHCRMSYEFASRQNFHGQVVCRRTNGYQLVDWTCDALVYHRSAGQIRRDTDEDYRLLLPLNGQIAVRQHGREARLSPGASGLMTMDQPFLFTQSAGTRGVVMTIPRREVDQRLNSSAPVATGLDLTTGLGRVVGNLAVGLYQERANLTPTQFDAVADRLVELLCMLILGDDRPTAPPHLAEVANVVRRYVREHAEDADLNGRSMAHALGWSLRQVQLALQHTGTTPRELIKEERLQLAKERLQSPAYRQWTVTDMAHRLGFSSLSAFSNAFRQRFGVCPRQLRG</sequence>
<dbReference type="PROSITE" id="PS01124">
    <property type="entry name" value="HTH_ARAC_FAMILY_2"/>
    <property type="match status" value="1"/>
</dbReference>
<evidence type="ECO:0000256" key="1">
    <source>
        <dbReference type="ARBA" id="ARBA00023015"/>
    </source>
</evidence>
<dbReference type="PRINTS" id="PR00032">
    <property type="entry name" value="HTHARAC"/>
</dbReference>
<keyword evidence="1" id="KW-0805">Transcription regulation</keyword>
<dbReference type="PANTHER" id="PTHR46796">
    <property type="entry name" value="HTH-TYPE TRANSCRIPTIONAL ACTIVATOR RHAS-RELATED"/>
    <property type="match status" value="1"/>
</dbReference>
<dbReference type="InterPro" id="IPR035418">
    <property type="entry name" value="AraC-bd_2"/>
</dbReference>
<keyword evidence="2" id="KW-0238">DNA-binding</keyword>
<dbReference type="InterPro" id="IPR009057">
    <property type="entry name" value="Homeodomain-like_sf"/>
</dbReference>
<keyword evidence="6" id="KW-1185">Reference proteome</keyword>
<evidence type="ECO:0000313" key="5">
    <source>
        <dbReference type="EMBL" id="SFB40826.1"/>
    </source>
</evidence>
<organism evidence="5 6">
    <name type="scientific">Amycolatopsis marina</name>
    <dbReference type="NCBI Taxonomy" id="490629"/>
    <lineage>
        <taxon>Bacteria</taxon>
        <taxon>Bacillati</taxon>
        <taxon>Actinomycetota</taxon>
        <taxon>Actinomycetes</taxon>
        <taxon>Pseudonocardiales</taxon>
        <taxon>Pseudonocardiaceae</taxon>
        <taxon>Amycolatopsis</taxon>
    </lineage>
</organism>
<evidence type="ECO:0000256" key="3">
    <source>
        <dbReference type="ARBA" id="ARBA00023163"/>
    </source>
</evidence>
<dbReference type="AlphaFoldDB" id="A0A1I1ATT1"/>
<dbReference type="Pfam" id="PF14525">
    <property type="entry name" value="AraC_binding_2"/>
    <property type="match status" value="1"/>
</dbReference>
<dbReference type="InterPro" id="IPR018060">
    <property type="entry name" value="HTH_AraC"/>
</dbReference>
<evidence type="ECO:0000259" key="4">
    <source>
        <dbReference type="PROSITE" id="PS01124"/>
    </source>
</evidence>
<dbReference type="STRING" id="490629.SAMN05216266_110115"/>
<evidence type="ECO:0000256" key="2">
    <source>
        <dbReference type="ARBA" id="ARBA00023125"/>
    </source>
</evidence>
<gene>
    <name evidence="5" type="ORF">SAMN05216266_110115</name>
</gene>